<proteinExistence type="predicted"/>
<keyword evidence="4" id="KW-1185">Reference proteome</keyword>
<evidence type="ECO:0000259" key="2">
    <source>
        <dbReference type="SMART" id="SM00736"/>
    </source>
</evidence>
<sequence length="3666" mass="371744">MTKIVPSKLDNLNPSPMKWTSTLPGTLKKSILIIISIVAITLLNTKSYAQAKQRVYASTDRTGTLGLCLICGVDNRGNAIDAGADFLNTASTINVGVGVAGQQYQELIFPSGNLPGATTGSVVKVSTGSVLSVSALGAITVQAFNGSTAVGNPVDAGSSLLNLLASGNQAEIFLPAPGAAYDRVRVKVNGGLLAVAASINVYHAYFLKDAINGACDAPIEELHGVVGNIAALGAVVDPQNAIDGSEATKSVLNASVGLAAYAQQTIVFLGNSVIGDSVRMVVSTPAALIEAQLLNSISIQTFNGNVPGAVVAGSSGLLNLRLLNGGGNTAVITFAPTTQFDRVQIRLGGVLSVLASINLHEVSRIMPTTTEINGVVSKSAIVCIGDPVVLKINGPQAGATYTWYTQASGGTGTTGTTYTPANLVAGINKFYVEAKRTDCTNTSPRTEVTVTVNDPILPVVTTPLPICNGGTVTLQVDSPVPGQTYRWYDVSTGGTALATSVTFNSPALAANKIYYVESVIGTCVSSRVAVNVTVSPVVALAIITTNNEVISAGQTATLQATADAGNTIKWYAAASGGSALASGPSFTTPALAATTTYYVETENGSGCVSSSRVAVKVTVTPISTGLPCNAAIAQQSGIDGLCLLCGVDNPGASTDANATNFTSIHLAVGVGATGYQRLIFANPGTATDSIRIDIENPNGLLDLSLLGGITAKVMNGTTDVISYPLNSSLLTLRLLSGNRAKVTIPASAVYDRVEIRFGALVSALDNLNIYGAEVIYPNPTVTSGDQSICSGSTAVLKATANGGTTLRWFATASSTTVLATGETFTTPALTATTTYYIEVSKAGCANVERVPVKVTVNPAIVFATTVLSNATVSSPYSKQITAATGGTPAFTYALAAGSSLPAGLTLSANGTIGGTPTASGDFTFSVVATDSKLCTATATYTLKVTAALSLPAATLPNGIVGTTYPTQTIPAAIGGTTPYTYTATNLPPGLSFNPTTREITGTPTTKGTFVIPVTATDANGNSVSRDYTIIVRDPLVLPAATLADGTVGVPYPVQTIPAATGGAGPYTYSATGVPSGLSFDPLTRTITGTPTTKGTFTIPVKVTDADGSSVTRNYTIKVSDPLVLPAKVLADGTAGTLYATETLPSATGGTGPYTYVATNLPAGLSFNATTRQISGTPTQSGSYNINVEVTDAVGTKATQIYALKVNGVLSLPTAVLPAGLVGTVYPEQTLPAVTGGTSPYTYAATGVPAGLTFDPLTRKLTGTPTTGGNYTIKVTATDANNLSTSTDYALVVNVGAPVVAAATTCSGTTATLTVSNTLAGVTYRWYASTGSTSIASGSSFTTPVLTATTTYYVEAVSGTAVSSRTSVVVTINAAPALATIVTNNETISSGQTATLQATADAGNTIKWYAAASGGSALASGPSFTTPALAATTTYYVETENGSGCVSSSRVAVKVTVTSGPVNPNCNAAIAQQSGIDGLCLLCGVDNPGASTDANATNFTSIHLAVGVGATGYQRLIFASAGSATDSIRLDLETPTGLADVSVLGGATVIVLNGTNVVNSYPLNSSLLKLKLLSGNRFKATVPAGGIYDRVEIRFGALVSALDNLNIYGAEVIYPNPTVTSGDQSICSGSTAVLKATANGGTTLRWFATASSTTVLATGETFTTPALTATTTYYIEVSKAGCANVERVPVKVTVNPAIVFATTVLSNATVSSPYSKQITAATGGTPAFTYALAAGSSLPAGLTLSANGTIGGTPTASGDFTFSVVATDSKLCTATATYTLKVTAALSLPAATLPNGIVGTTYPTQTIPAAIGGTTPYTYTATNLPPGLSFNPTTREITGTPTTKGTFVIPVTATDANGNSVSRDYTIIVRDPLVLPAATLADGTVGVPYPVQTIPAATGGAGPYTYSATGVPSGLSFDPLTRTITGTPTTKGTFTIPVKVTDADGSSVTRNYTIKVSDPLVLPAKVLADGTAGTLYATETLPSATGGTGPYTYVATNLPAGLSFNATTRQISGTPTQSGSYNINVEVTDAVGTKATQIYALKVNGVLSLPTAVLPAGLVGTVYPEQTLPAVTGGTSPYTYAATGVPAGLTFDPLTRKLTGTPTTGGNYTIKVTATDANNLSTSTDYALVVNVGAPVVAAATTCSGTTATLTVSNTLAGVTYRWYASTGSTSIASGSSFTTPVLTATTTYYVEAVSGTAVSSRTSVVVTINAAPALATIVTNNETISSGQTATLQATADAGNTIKWYAAASGGSALASGPSFTTPALAATTTYYVETENGSGCVSSSRVAVKVTVTSGPVNPNCNAAIAQQSGIDGLCLLCGVDNPGASTDANATNFTSIHLAVGVGATGYQRLIFASAGSATDSIRLDLETPTGLADVSVLGGATVIVLNGTNVVNSYPLNSSLLKLKLLSGNRFKATVPAGGIYDRVEIRFGALVSALDNLNIYGAEVIYPNPTVTSGDQSICSGSTAVLKATANGGTTLRWFATASSTTVLATGETFTTPALTATTTYYIEVSKAGCANVERVPVKVTVTSTPSAPAVAAVGPVCSGSPVTLSVNSPVVGITYTWYSVATGGTALSTGTSFTTPVLSANTTYYVQASAGTCSSTTRTAVAVTVNPLPAQAVVNTNNVSISSGQTATLVATASAGLTMNWYAAPSGGSILATGGSFTTPALTATTTYYVETVNATGCVSSARVPVTVTVVGGPVNPNCNAANSQQSGIEGICLLCAIVDPGNSVDNNFTNYTSIALPVGVAGSGYQRLLFPTSGAATDSIRLDLETPTGLTDVTVLGGIQVRIMNGTSVVKTYDLNSSLLYLKLLSGNRFSATLPATGIYDRVEVRVSGLVSALVNLRIYGAEVIYPNPTVSASGQTICSGSATVLSAAANGGTTLRWYTEATGGTLVHTGENFTTPVLTTNTTYYIEVSKGSCANKTRIPVTVTVTTAPAKPVVAAVAPICSGSSAVIPVTSPVTGTTYKWYTAATGGTPIFTGAIFTTPALTANATYYVEAANGTCVSATRTAVAVSVNPLPVLPQIQASATTINPGQTAILTATSTDANVTFKWYTSATSTTAIATGPTYVTPPLTATTTYYLEAISNATGCSAPSRVQVTINVNGGGSPNPVPCEAPTLEEHGVTGVALLSGVFNPELAIDNNTKTGSSLVLAVGALNASVYQRLGYSSLSNIGDTVRVLLSAPGKLLSLGILSSIRVGTYDNNTNNNDGLAINDPLVRVELLSGNTEALVSFVPTKRFNKIEVSVNSGLAGVLTTVDVNYAQRVPVAPEVTVPNITACASQTATLTVQNPKAGITYKWYDATGVFQANGTSFTTPALTANTRYFVEANTASGCTSYRTAVNITVTPAPQTPVLVANDINTCSGNDVTLAVSNPLTGIIYKWYDSNNVYQAGKDGVTFTVTGVTAASSYSVSAVNSCLVESAKASATIKVGTLDKPVITPASVTVRSGSRAILTATSSTAGALFKWYDSPTSTTVLATTAEYTTDPLVNTGTVDITRTFYVTAELAAGCPASARASVVVTVTPNASPTDIPCEAATVDLGYGVDGLGILTGVFNPEKAIDDNAESASSFVMPVGALGASVYQKVGFTGLSNVGDTLRVRVSSPGKLLSLAILSSVELTTLKAGVSNNDMIVVSNPIVHLELLSGDRGQYFLSFHRNSLMEWS</sequence>
<feature type="domain" description="Immunoglobulin" evidence="1">
    <location>
        <begin position="458"/>
        <end position="533"/>
    </location>
</feature>
<name>A0A2D1U8A2_9SPHI</name>
<feature type="domain" description="Dystroglycan-type cadherin-like" evidence="2">
    <location>
        <begin position="1128"/>
        <end position="1212"/>
    </location>
</feature>
<dbReference type="SMART" id="SM00736">
    <property type="entry name" value="CADG"/>
    <property type="match status" value="8"/>
</dbReference>
<dbReference type="GO" id="GO:0005509">
    <property type="term" value="F:calcium ion binding"/>
    <property type="evidence" value="ECO:0007669"/>
    <property type="project" value="InterPro"/>
</dbReference>
<dbReference type="GO" id="GO:0016020">
    <property type="term" value="C:membrane"/>
    <property type="evidence" value="ECO:0007669"/>
    <property type="project" value="InterPro"/>
</dbReference>
<gene>
    <name evidence="3" type="ORF">CPT03_15940</name>
</gene>
<feature type="domain" description="Dystroglycan-type cadherin-like" evidence="2">
    <location>
        <begin position="860"/>
        <end position="951"/>
    </location>
</feature>
<reference evidence="3 4" key="1">
    <citation type="submission" date="2017-10" db="EMBL/GenBank/DDBJ databases">
        <title>Whole genome of Pedobacter ginsengisoli T01R-27 isolated from tomato rhizosphere.</title>
        <authorList>
            <person name="Weon H.-Y."/>
            <person name="Lee S.A."/>
            <person name="Sang M.K."/>
            <person name="Song J."/>
        </authorList>
    </citation>
    <scope>NUCLEOTIDE SEQUENCE [LARGE SCALE GENOMIC DNA]</scope>
    <source>
        <strain evidence="3 4">T01R-27</strain>
    </source>
</reference>
<feature type="domain" description="Immunoglobulin" evidence="1">
    <location>
        <begin position="2625"/>
        <end position="2698"/>
    </location>
</feature>
<dbReference type="InterPro" id="IPR003599">
    <property type="entry name" value="Ig_sub"/>
</dbReference>
<dbReference type="Proteomes" id="UP000223749">
    <property type="component" value="Chromosome"/>
</dbReference>
<dbReference type="EMBL" id="CP024091">
    <property type="protein sequence ID" value="ATP57843.1"/>
    <property type="molecule type" value="Genomic_DNA"/>
</dbReference>
<dbReference type="InterPro" id="IPR044023">
    <property type="entry name" value="Ig_7"/>
</dbReference>
<dbReference type="Gene3D" id="2.60.40.10">
    <property type="entry name" value="Immunoglobulins"/>
    <property type="match status" value="10"/>
</dbReference>
<dbReference type="KEGG" id="pgs:CPT03_15940"/>
<accession>A0A2D1U8A2</accession>
<feature type="domain" description="Immunoglobulin" evidence="1">
    <location>
        <begin position="1620"/>
        <end position="1692"/>
    </location>
</feature>
<dbReference type="InterPro" id="IPR015919">
    <property type="entry name" value="Cadherin-like_sf"/>
</dbReference>
<organism evidence="3 4">
    <name type="scientific">Pedobacter ginsengisoli</name>
    <dbReference type="NCBI Taxonomy" id="363852"/>
    <lineage>
        <taxon>Bacteria</taxon>
        <taxon>Pseudomonadati</taxon>
        <taxon>Bacteroidota</taxon>
        <taxon>Sphingobacteriia</taxon>
        <taxon>Sphingobacteriales</taxon>
        <taxon>Sphingobacteriaceae</taxon>
        <taxon>Pedobacter</taxon>
    </lineage>
</organism>
<dbReference type="Pfam" id="PF19081">
    <property type="entry name" value="Ig_7"/>
    <property type="match status" value="18"/>
</dbReference>
<feature type="domain" description="Immunoglobulin" evidence="1">
    <location>
        <begin position="2219"/>
        <end position="2292"/>
    </location>
</feature>
<dbReference type="InterPro" id="IPR006644">
    <property type="entry name" value="Cadg"/>
</dbReference>
<dbReference type="Pfam" id="PF05345">
    <property type="entry name" value="He_PIG"/>
    <property type="match status" value="10"/>
</dbReference>
<dbReference type="InterPro" id="IPR013783">
    <property type="entry name" value="Ig-like_fold"/>
</dbReference>
<dbReference type="SUPFAM" id="SSF49313">
    <property type="entry name" value="Cadherin-like"/>
    <property type="match status" value="10"/>
</dbReference>
<feature type="domain" description="Dystroglycan-type cadherin-like" evidence="2">
    <location>
        <begin position="1791"/>
        <end position="1875"/>
    </location>
</feature>
<feature type="domain" description="Dystroglycan-type cadherin-like" evidence="2">
    <location>
        <begin position="954"/>
        <end position="1038"/>
    </location>
</feature>
<evidence type="ECO:0000259" key="1">
    <source>
        <dbReference type="SMART" id="SM00409"/>
    </source>
</evidence>
<dbReference type="SMART" id="SM00409">
    <property type="entry name" value="IG"/>
    <property type="match status" value="11"/>
</dbReference>
<evidence type="ECO:0000313" key="4">
    <source>
        <dbReference type="Proteomes" id="UP000223749"/>
    </source>
</evidence>
<dbReference type="RefSeq" id="WP_099439755.1">
    <property type="nucleotide sequence ID" value="NZ_CP024091.1"/>
</dbReference>
<feature type="domain" description="Dystroglycan-type cadherin-like" evidence="2">
    <location>
        <begin position="1878"/>
        <end position="1962"/>
    </location>
</feature>
<feature type="domain" description="Immunoglobulin" evidence="1">
    <location>
        <begin position="1382"/>
        <end position="1455"/>
    </location>
</feature>
<dbReference type="PANTHER" id="PTHR37494:SF1">
    <property type="entry name" value="STAPHYLOCOCCUS AUREUS SURFACE PROTEIN A"/>
    <property type="match status" value="1"/>
</dbReference>
<evidence type="ECO:0000313" key="3">
    <source>
        <dbReference type="EMBL" id="ATP57843.1"/>
    </source>
</evidence>
<protein>
    <submittedName>
        <fullName evidence="3">Uncharacterized protein</fullName>
    </submittedName>
</protein>
<feature type="domain" description="Immunoglobulin" evidence="1">
    <location>
        <begin position="3444"/>
        <end position="3524"/>
    </location>
</feature>
<feature type="domain" description="Dystroglycan-type cadherin-like" evidence="2">
    <location>
        <begin position="1697"/>
        <end position="1788"/>
    </location>
</feature>
<feature type="domain" description="Immunoglobulin" evidence="1">
    <location>
        <begin position="2943"/>
        <end position="3019"/>
    </location>
</feature>
<dbReference type="PANTHER" id="PTHR37494">
    <property type="entry name" value="HEMAGGLUTININ"/>
    <property type="match status" value="1"/>
</dbReference>
<dbReference type="OrthoDB" id="1236981at2"/>
<feature type="domain" description="Dystroglycan-type cadherin-like" evidence="2">
    <location>
        <begin position="1965"/>
        <end position="2049"/>
    </location>
</feature>
<feature type="domain" description="Immunoglobulin" evidence="1">
    <location>
        <begin position="783"/>
        <end position="855"/>
    </location>
</feature>
<feature type="domain" description="Immunoglobulin" evidence="1">
    <location>
        <begin position="545"/>
        <end position="618"/>
    </location>
</feature>
<feature type="domain" description="Immunoglobulin" evidence="1">
    <location>
        <begin position="2457"/>
        <end position="2529"/>
    </location>
</feature>
<feature type="domain" description="Dystroglycan-type cadherin-like" evidence="2">
    <location>
        <begin position="1041"/>
        <end position="1125"/>
    </location>
</feature>
<feature type="domain" description="Immunoglobulin" evidence="1">
    <location>
        <begin position="3031"/>
        <end position="3104"/>
    </location>
</feature>